<organism evidence="5 6">
    <name type="scientific">Laticauda laticaudata</name>
    <name type="common">Blue-ringed sea krait</name>
    <name type="synonym">Blue-lipped sea krait</name>
    <dbReference type="NCBI Taxonomy" id="8630"/>
    <lineage>
        <taxon>Eukaryota</taxon>
        <taxon>Metazoa</taxon>
        <taxon>Chordata</taxon>
        <taxon>Craniata</taxon>
        <taxon>Vertebrata</taxon>
        <taxon>Euteleostomi</taxon>
        <taxon>Lepidosauria</taxon>
        <taxon>Squamata</taxon>
        <taxon>Bifurcata</taxon>
        <taxon>Unidentata</taxon>
        <taxon>Episquamata</taxon>
        <taxon>Toxicofera</taxon>
        <taxon>Serpentes</taxon>
        <taxon>Colubroidea</taxon>
        <taxon>Elapidae</taxon>
        <taxon>Laticaudinae</taxon>
        <taxon>Laticauda</taxon>
    </lineage>
</organism>
<dbReference type="InterPro" id="IPR007330">
    <property type="entry name" value="MIT_dom"/>
</dbReference>
<dbReference type="Gene3D" id="1.20.58.80">
    <property type="entry name" value="Phosphotransferase system, lactose/cellobiose-type IIA subunit"/>
    <property type="match status" value="2"/>
</dbReference>
<keyword evidence="3" id="KW-0788">Thiol protease</keyword>
<dbReference type="GO" id="GO:0004197">
    <property type="term" value="F:cysteine-type endopeptidase activity"/>
    <property type="evidence" value="ECO:0007669"/>
    <property type="project" value="TreeGrafter"/>
</dbReference>
<protein>
    <recommendedName>
        <fullName evidence="4">MIT domain-containing protein</fullName>
    </recommendedName>
</protein>
<dbReference type="Pfam" id="PF04212">
    <property type="entry name" value="MIT"/>
    <property type="match status" value="2"/>
</dbReference>
<feature type="domain" description="MIT" evidence="4">
    <location>
        <begin position="8"/>
        <end position="68"/>
    </location>
</feature>
<dbReference type="InterPro" id="IPR036181">
    <property type="entry name" value="MIT_dom_sf"/>
</dbReference>
<dbReference type="Proteomes" id="UP000694406">
    <property type="component" value="Unplaced"/>
</dbReference>
<proteinExistence type="predicted"/>
<keyword evidence="6" id="KW-1185">Reference proteome</keyword>
<evidence type="ECO:0000313" key="5">
    <source>
        <dbReference type="Ensembl" id="ENSLLTP00000021254.1"/>
    </source>
</evidence>
<dbReference type="SUPFAM" id="SSF116846">
    <property type="entry name" value="MIT domain"/>
    <property type="match status" value="2"/>
</dbReference>
<evidence type="ECO:0000256" key="1">
    <source>
        <dbReference type="ARBA" id="ARBA00022670"/>
    </source>
</evidence>
<keyword evidence="1" id="KW-0645">Protease</keyword>
<dbReference type="AlphaFoldDB" id="A0A8C5SQY1"/>
<evidence type="ECO:0000256" key="2">
    <source>
        <dbReference type="ARBA" id="ARBA00022801"/>
    </source>
</evidence>
<reference evidence="5" key="2">
    <citation type="submission" date="2025-09" db="UniProtKB">
        <authorList>
            <consortium name="Ensembl"/>
        </authorList>
    </citation>
    <scope>IDENTIFICATION</scope>
</reference>
<dbReference type="Ensembl" id="ENSLLTT00000022037.1">
    <property type="protein sequence ID" value="ENSLLTP00000021254.1"/>
    <property type="gene ID" value="ENSLLTG00000015877.1"/>
</dbReference>
<dbReference type="PANTHER" id="PTHR46143:SF1">
    <property type="entry name" value="CALPAIN-7"/>
    <property type="match status" value="1"/>
</dbReference>
<sequence>MDGAAQEQDAVKFAQLAVQKDQEGKYQEAAFYYKEAAQALIYAAMAGSTLENIPGKISEYLERVQALYTAVQLQKVDPLKSKQQLDLERAYFLVTQAFDEDEKGNNEEAIELYTEAVELCLKTVR</sequence>
<dbReference type="InterPro" id="IPR051297">
    <property type="entry name" value="PalB/RIM13"/>
</dbReference>
<evidence type="ECO:0000256" key="3">
    <source>
        <dbReference type="ARBA" id="ARBA00022807"/>
    </source>
</evidence>
<keyword evidence="2" id="KW-0378">Hydrolase</keyword>
<reference evidence="5" key="1">
    <citation type="submission" date="2025-08" db="UniProtKB">
        <authorList>
            <consortium name="Ensembl"/>
        </authorList>
    </citation>
    <scope>IDENTIFICATION</scope>
</reference>
<dbReference type="GO" id="GO:0006508">
    <property type="term" value="P:proteolysis"/>
    <property type="evidence" value="ECO:0007669"/>
    <property type="project" value="UniProtKB-KW"/>
</dbReference>
<name>A0A8C5SQY1_LATLA</name>
<evidence type="ECO:0000259" key="4">
    <source>
        <dbReference type="Pfam" id="PF04212"/>
    </source>
</evidence>
<dbReference type="GeneTree" id="ENSGT00940000155892"/>
<dbReference type="PANTHER" id="PTHR46143">
    <property type="entry name" value="CALPAIN-7"/>
    <property type="match status" value="1"/>
</dbReference>
<feature type="domain" description="MIT" evidence="4">
    <location>
        <begin position="87"/>
        <end position="124"/>
    </location>
</feature>
<evidence type="ECO:0000313" key="6">
    <source>
        <dbReference type="Proteomes" id="UP000694406"/>
    </source>
</evidence>
<accession>A0A8C5SQY1</accession>